<keyword evidence="2" id="KW-0328">Glycosyltransferase</keyword>
<dbReference type="Gene3D" id="3.40.50.2000">
    <property type="entry name" value="Glycogen Phosphorylase B"/>
    <property type="match status" value="2"/>
</dbReference>
<dbReference type="PANTHER" id="PTHR12526">
    <property type="entry name" value="GLYCOSYLTRANSFERASE"/>
    <property type="match status" value="1"/>
</dbReference>
<evidence type="ECO:0000259" key="4">
    <source>
        <dbReference type="Pfam" id="PF00534"/>
    </source>
</evidence>
<proteinExistence type="inferred from homology"/>
<evidence type="ECO:0000313" key="5">
    <source>
        <dbReference type="EMBL" id="MBX4335089.1"/>
    </source>
</evidence>
<sequence>MRISLQETEVIAPHFKKRLSGVTSTVIQLVPLQRKKGIYISTFGFGLPKNLPVLAFKDLFGLWKSPKNRPFRIWHARRNIEMLFGVFLRDVLRMKLKLVFTSASRRHHKSFTKWLIRRMDRVIATSVCTGTYLEVPHKVIMHGVDVNRFSPPKTLDDCFSSSGLPGKYAVGCFGRVRYLKGTDLFVEAMIALLPRYPEWTALIAGRTTEQHYNFEKKLRQKIAEAGLKERIIFLGELLNTPLWYRRLSLYVTPSRLEGFGLTPLEAMASKTAVVASDVGVFKELVIEGTGTVVQAGDGEALVTAIEPYFADLEKTMEAGKKALDHVRTHFPLEKEATEIGRVYEEIFAEKCFK</sequence>
<feature type="domain" description="Glycosyl transferase family 1" evidence="4">
    <location>
        <begin position="166"/>
        <end position="322"/>
    </location>
</feature>
<reference evidence="5 6" key="1">
    <citation type="submission" date="2021-08" db="EMBL/GenBank/DDBJ databases">
        <title>Bartonella raoulti 094 sp. nov.</title>
        <authorList>
            <person name="Zgheib R."/>
            <person name="Hammoud A."/>
        </authorList>
    </citation>
    <scope>NUCLEOTIDE SEQUENCE [LARGE SCALE GENOMIC DNA]</scope>
    <source>
        <strain evidence="5 6">094</strain>
    </source>
</reference>
<dbReference type="CDD" id="cd03801">
    <property type="entry name" value="GT4_PimA-like"/>
    <property type="match status" value="1"/>
</dbReference>
<accession>A0ABS7I377</accession>
<dbReference type="EMBL" id="JAIFRO010000001">
    <property type="protein sequence ID" value="MBX4335089.1"/>
    <property type="molecule type" value="Genomic_DNA"/>
</dbReference>
<evidence type="ECO:0000313" key="6">
    <source>
        <dbReference type="Proteomes" id="UP000746918"/>
    </source>
</evidence>
<keyword evidence="6" id="KW-1185">Reference proteome</keyword>
<dbReference type="InterPro" id="IPR001296">
    <property type="entry name" value="Glyco_trans_1"/>
</dbReference>
<name>A0ABS7I377_9HYPH</name>
<comment type="similarity">
    <text evidence="1">Belongs to the glycosyltransferase group 1 family. Glycosyltransferase 4 subfamily.</text>
</comment>
<protein>
    <submittedName>
        <fullName evidence="5">Glycosyltransferase family 4 protein</fullName>
    </submittedName>
</protein>
<keyword evidence="3" id="KW-0808">Transferase</keyword>
<dbReference type="Proteomes" id="UP000746918">
    <property type="component" value="Unassembled WGS sequence"/>
</dbReference>
<evidence type="ECO:0000256" key="1">
    <source>
        <dbReference type="ARBA" id="ARBA00009481"/>
    </source>
</evidence>
<evidence type="ECO:0000256" key="2">
    <source>
        <dbReference type="ARBA" id="ARBA00022676"/>
    </source>
</evidence>
<dbReference type="RefSeq" id="WP_220716404.1">
    <property type="nucleotide sequence ID" value="NZ_JAIFRO010000001.1"/>
</dbReference>
<dbReference type="PANTHER" id="PTHR12526:SF640">
    <property type="entry name" value="COLANIC ACID BIOSYNTHESIS GLYCOSYLTRANSFERASE WCAL-RELATED"/>
    <property type="match status" value="1"/>
</dbReference>
<evidence type="ECO:0000256" key="3">
    <source>
        <dbReference type="ARBA" id="ARBA00022679"/>
    </source>
</evidence>
<gene>
    <name evidence="5" type="ORF">K3248_00395</name>
</gene>
<dbReference type="SUPFAM" id="SSF53756">
    <property type="entry name" value="UDP-Glycosyltransferase/glycogen phosphorylase"/>
    <property type="match status" value="1"/>
</dbReference>
<organism evidence="5 6">
    <name type="scientific">Bartonella raoultii</name>
    <dbReference type="NCBI Taxonomy" id="1457020"/>
    <lineage>
        <taxon>Bacteria</taxon>
        <taxon>Pseudomonadati</taxon>
        <taxon>Pseudomonadota</taxon>
        <taxon>Alphaproteobacteria</taxon>
        <taxon>Hyphomicrobiales</taxon>
        <taxon>Bartonellaceae</taxon>
        <taxon>Bartonella</taxon>
    </lineage>
</organism>
<comment type="caution">
    <text evidence="5">The sequence shown here is derived from an EMBL/GenBank/DDBJ whole genome shotgun (WGS) entry which is preliminary data.</text>
</comment>
<dbReference type="Pfam" id="PF00534">
    <property type="entry name" value="Glycos_transf_1"/>
    <property type="match status" value="1"/>
</dbReference>